<evidence type="ECO:0000313" key="3">
    <source>
        <dbReference type="Proteomes" id="UP001107558"/>
    </source>
</evidence>
<evidence type="ECO:0000256" key="1">
    <source>
        <dbReference type="SAM" id="MobiDB-lite"/>
    </source>
</evidence>
<feature type="region of interest" description="Disordered" evidence="1">
    <location>
        <begin position="1"/>
        <end position="26"/>
    </location>
</feature>
<protein>
    <submittedName>
        <fullName evidence="2">Uncharacterized protein</fullName>
    </submittedName>
</protein>
<feature type="compositionally biased region" description="Polar residues" evidence="1">
    <location>
        <begin position="15"/>
        <end position="26"/>
    </location>
</feature>
<accession>A0A9J6CHW9</accession>
<dbReference type="Proteomes" id="UP001107558">
    <property type="component" value="Chromosome 1"/>
</dbReference>
<evidence type="ECO:0000313" key="2">
    <source>
        <dbReference type="EMBL" id="KAG5681464.1"/>
    </source>
</evidence>
<feature type="region of interest" description="Disordered" evidence="1">
    <location>
        <begin position="103"/>
        <end position="123"/>
    </location>
</feature>
<gene>
    <name evidence="2" type="ORF">PVAND_010897</name>
</gene>
<sequence>MSLIMKRRMQESQRKNGLNSTEISQSSCVKPVESQFNYNKQNCQTNMPLPMEKNNYYITPMPMQHQHNQRPMNLESIQQIKRAAEGDQRQANVTQVEKNTDVINPHSSKWSHSGNDGIREGESVKVDNPEMSTTNMMNSDVMTEGSAYYDTPIYIDPMTYQQQHNSINAALPNAATMVASNLAQQARCSNINCMNCKRTKF</sequence>
<comment type="caution">
    <text evidence="2">The sequence shown here is derived from an EMBL/GenBank/DDBJ whole genome shotgun (WGS) entry which is preliminary data.</text>
</comment>
<feature type="compositionally biased region" description="Polar residues" evidence="1">
    <location>
        <begin position="103"/>
        <end position="114"/>
    </location>
</feature>
<reference evidence="2" key="1">
    <citation type="submission" date="2021-03" db="EMBL/GenBank/DDBJ databases">
        <title>Chromosome level genome of the anhydrobiotic midge Polypedilum vanderplanki.</title>
        <authorList>
            <person name="Yoshida Y."/>
            <person name="Kikawada T."/>
            <person name="Gusev O."/>
        </authorList>
    </citation>
    <scope>NUCLEOTIDE SEQUENCE</scope>
    <source>
        <strain evidence="2">NIAS01</strain>
        <tissue evidence="2">Whole body or cell culture</tissue>
    </source>
</reference>
<dbReference type="OrthoDB" id="10581268at2759"/>
<proteinExistence type="predicted"/>
<organism evidence="2 3">
    <name type="scientific">Polypedilum vanderplanki</name>
    <name type="common">Sleeping chironomid midge</name>
    <dbReference type="NCBI Taxonomy" id="319348"/>
    <lineage>
        <taxon>Eukaryota</taxon>
        <taxon>Metazoa</taxon>
        <taxon>Ecdysozoa</taxon>
        <taxon>Arthropoda</taxon>
        <taxon>Hexapoda</taxon>
        <taxon>Insecta</taxon>
        <taxon>Pterygota</taxon>
        <taxon>Neoptera</taxon>
        <taxon>Endopterygota</taxon>
        <taxon>Diptera</taxon>
        <taxon>Nematocera</taxon>
        <taxon>Chironomoidea</taxon>
        <taxon>Chironomidae</taxon>
        <taxon>Chironominae</taxon>
        <taxon>Polypedilum</taxon>
        <taxon>Polypedilum</taxon>
    </lineage>
</organism>
<keyword evidence="3" id="KW-1185">Reference proteome</keyword>
<name>A0A9J6CHW9_POLVA</name>
<dbReference type="EMBL" id="JADBJN010000001">
    <property type="protein sequence ID" value="KAG5681464.1"/>
    <property type="molecule type" value="Genomic_DNA"/>
</dbReference>
<dbReference type="AlphaFoldDB" id="A0A9J6CHW9"/>